<evidence type="ECO:0000256" key="2">
    <source>
        <dbReference type="ARBA" id="ARBA00007635"/>
    </source>
</evidence>
<keyword evidence="4 6" id="KW-1133">Transmembrane helix</keyword>
<dbReference type="GeneID" id="111315947"/>
<feature type="transmembrane region" description="Helical" evidence="6">
    <location>
        <begin position="344"/>
        <end position="362"/>
    </location>
</feature>
<sequence>MRQETCQLLPTKHDKRGFWRYKPVTDRRKDRQTGEEEEMATSYCYKDVLPFTAMVAVECTNVGLNILFKAATLKGMSYYIFITYSYAMGALLLLPLSFIFSSRPVLPPMKFHLVSKIFLLGLFGFLAQICAYKGIDYSSPTLASALGNLTPAFTFILAILYRLERVALRSLTSRAKIMGTVTSISGALLVVLYKGPKVFSSPPWTSSSVLLEWPLESSESNWVIGGMLLAVAYLLFSFWYIIQIQVLEMYPAELIVAFFYNLCAAIISAPVSFIAESDLSSWRLRPSIAVIAVLYSGVFSSFSSLVIIWTLHVKGPVYVAIFSPLSIAIAAFMSAIFLGDSLHIGSIIGAVIISMGFYAVIWGQAKEEESTEDDSGITSLGTSSNGKVPLLQSQEAEYM</sequence>
<evidence type="ECO:0000256" key="4">
    <source>
        <dbReference type="ARBA" id="ARBA00022989"/>
    </source>
</evidence>
<dbReference type="InterPro" id="IPR037185">
    <property type="entry name" value="EmrE-like"/>
</dbReference>
<dbReference type="InterPro" id="IPR030184">
    <property type="entry name" value="WAT1-related"/>
</dbReference>
<feature type="transmembrane region" description="Helical" evidence="6">
    <location>
        <begin position="222"/>
        <end position="242"/>
    </location>
</feature>
<evidence type="ECO:0000256" key="1">
    <source>
        <dbReference type="ARBA" id="ARBA00004141"/>
    </source>
</evidence>
<dbReference type="SUPFAM" id="SSF103481">
    <property type="entry name" value="Multidrug resistance efflux transporter EmrE"/>
    <property type="match status" value="2"/>
</dbReference>
<evidence type="ECO:0000259" key="7">
    <source>
        <dbReference type="Pfam" id="PF00892"/>
    </source>
</evidence>
<keyword evidence="5 6" id="KW-0472">Membrane</keyword>
<accession>A0A6P6B919</accession>
<organism evidence="8 9">
    <name type="scientific">Durio zibethinus</name>
    <name type="common">Durian</name>
    <dbReference type="NCBI Taxonomy" id="66656"/>
    <lineage>
        <taxon>Eukaryota</taxon>
        <taxon>Viridiplantae</taxon>
        <taxon>Streptophyta</taxon>
        <taxon>Embryophyta</taxon>
        <taxon>Tracheophyta</taxon>
        <taxon>Spermatophyta</taxon>
        <taxon>Magnoliopsida</taxon>
        <taxon>eudicotyledons</taxon>
        <taxon>Gunneridae</taxon>
        <taxon>Pentapetalae</taxon>
        <taxon>rosids</taxon>
        <taxon>malvids</taxon>
        <taxon>Malvales</taxon>
        <taxon>Malvaceae</taxon>
        <taxon>Helicteroideae</taxon>
        <taxon>Durio</taxon>
    </lineage>
</organism>
<comment type="subcellular location">
    <subcellularLocation>
        <location evidence="1 6">Membrane</location>
        <topology evidence="1 6">Multi-pass membrane protein</topology>
    </subcellularLocation>
</comment>
<dbReference type="PANTHER" id="PTHR31218">
    <property type="entry name" value="WAT1-RELATED PROTEIN"/>
    <property type="match status" value="1"/>
</dbReference>
<dbReference type="InterPro" id="IPR000620">
    <property type="entry name" value="EamA_dom"/>
</dbReference>
<comment type="similarity">
    <text evidence="2 6">Belongs to the drug/metabolite transporter (DMT) superfamily. Plant drug/metabolite exporter (P-DME) (TC 2.A.7.4) family.</text>
</comment>
<evidence type="ECO:0000256" key="6">
    <source>
        <dbReference type="RuleBase" id="RU363077"/>
    </source>
</evidence>
<feature type="transmembrane region" description="Helical" evidence="6">
    <location>
        <begin position="113"/>
        <end position="135"/>
    </location>
</feature>
<dbReference type="KEGG" id="dzi:111315947"/>
<keyword evidence="8" id="KW-1185">Reference proteome</keyword>
<feature type="domain" description="EamA" evidence="7">
    <location>
        <begin position="62"/>
        <end position="191"/>
    </location>
</feature>
<dbReference type="OrthoDB" id="1727045at2759"/>
<evidence type="ECO:0000313" key="8">
    <source>
        <dbReference type="Proteomes" id="UP000515121"/>
    </source>
</evidence>
<feature type="domain" description="EamA" evidence="7">
    <location>
        <begin position="225"/>
        <end position="361"/>
    </location>
</feature>
<dbReference type="GO" id="GO:0016020">
    <property type="term" value="C:membrane"/>
    <property type="evidence" value="ECO:0007669"/>
    <property type="project" value="UniProtKB-SubCell"/>
</dbReference>
<feature type="transmembrane region" description="Helical" evidence="6">
    <location>
        <begin position="287"/>
        <end position="310"/>
    </location>
</feature>
<feature type="transmembrane region" description="Helical" evidence="6">
    <location>
        <begin position="175"/>
        <end position="193"/>
    </location>
</feature>
<dbReference type="Proteomes" id="UP000515121">
    <property type="component" value="Unplaced"/>
</dbReference>
<evidence type="ECO:0000256" key="5">
    <source>
        <dbReference type="ARBA" id="ARBA00023136"/>
    </source>
</evidence>
<feature type="transmembrane region" description="Helical" evidence="6">
    <location>
        <begin position="254"/>
        <end position="275"/>
    </location>
</feature>
<feature type="transmembrane region" description="Helical" evidence="6">
    <location>
        <begin position="78"/>
        <end position="101"/>
    </location>
</feature>
<name>A0A6P6B919_DURZI</name>
<dbReference type="GO" id="GO:0022857">
    <property type="term" value="F:transmembrane transporter activity"/>
    <property type="evidence" value="ECO:0007669"/>
    <property type="project" value="InterPro"/>
</dbReference>
<feature type="transmembrane region" description="Helical" evidence="6">
    <location>
        <begin position="317"/>
        <end position="338"/>
    </location>
</feature>
<dbReference type="RefSeq" id="XP_022773702.1">
    <property type="nucleotide sequence ID" value="XM_022917967.1"/>
</dbReference>
<gene>
    <name evidence="9" type="primary">LOC111315947</name>
</gene>
<proteinExistence type="inferred from homology"/>
<dbReference type="Pfam" id="PF00892">
    <property type="entry name" value="EamA"/>
    <property type="match status" value="2"/>
</dbReference>
<reference evidence="9" key="1">
    <citation type="submission" date="2025-08" db="UniProtKB">
        <authorList>
            <consortium name="RefSeq"/>
        </authorList>
    </citation>
    <scope>IDENTIFICATION</scope>
    <source>
        <tissue evidence="9">Fruit stalk</tissue>
    </source>
</reference>
<keyword evidence="3 6" id="KW-0812">Transmembrane</keyword>
<protein>
    <recommendedName>
        <fullName evidence="6">WAT1-related protein</fullName>
    </recommendedName>
</protein>
<evidence type="ECO:0000256" key="3">
    <source>
        <dbReference type="ARBA" id="ARBA00022692"/>
    </source>
</evidence>
<dbReference type="AlphaFoldDB" id="A0A6P6B919"/>
<feature type="transmembrane region" description="Helical" evidence="6">
    <location>
        <begin position="141"/>
        <end position="163"/>
    </location>
</feature>
<evidence type="ECO:0000313" key="9">
    <source>
        <dbReference type="RefSeq" id="XP_022773702.1"/>
    </source>
</evidence>